<accession>A0A2P2R293</accession>
<reference evidence="1" key="1">
    <citation type="submission" date="2018-02" db="EMBL/GenBank/DDBJ databases">
        <title>Rhizophora mucronata_Transcriptome.</title>
        <authorList>
            <person name="Meera S.P."/>
            <person name="Sreeshan A."/>
            <person name="Augustine A."/>
        </authorList>
    </citation>
    <scope>NUCLEOTIDE SEQUENCE</scope>
    <source>
        <tissue evidence="1">Leaf</tissue>
    </source>
</reference>
<organism evidence="1">
    <name type="scientific">Rhizophora mucronata</name>
    <name type="common">Asiatic mangrove</name>
    <dbReference type="NCBI Taxonomy" id="61149"/>
    <lineage>
        <taxon>Eukaryota</taxon>
        <taxon>Viridiplantae</taxon>
        <taxon>Streptophyta</taxon>
        <taxon>Embryophyta</taxon>
        <taxon>Tracheophyta</taxon>
        <taxon>Spermatophyta</taxon>
        <taxon>Magnoliopsida</taxon>
        <taxon>eudicotyledons</taxon>
        <taxon>Gunneridae</taxon>
        <taxon>Pentapetalae</taxon>
        <taxon>rosids</taxon>
        <taxon>fabids</taxon>
        <taxon>Malpighiales</taxon>
        <taxon>Rhizophoraceae</taxon>
        <taxon>Rhizophora</taxon>
    </lineage>
</organism>
<evidence type="ECO:0000313" key="1">
    <source>
        <dbReference type="EMBL" id="MBX73352.1"/>
    </source>
</evidence>
<sequence length="69" mass="8274">MLDSIGFHTCFNSRVSETKAWIFLYYDAEQKWNWSFRSYILHVSVNRIGCFISANEAPERKFYFLPLTQ</sequence>
<dbReference type="EMBL" id="GGEC01092868">
    <property type="protein sequence ID" value="MBX73352.1"/>
    <property type="molecule type" value="Transcribed_RNA"/>
</dbReference>
<name>A0A2P2R293_RHIMU</name>
<protein>
    <submittedName>
        <fullName evidence="1">Uncharacterized protein</fullName>
    </submittedName>
</protein>
<proteinExistence type="predicted"/>
<dbReference type="AlphaFoldDB" id="A0A2P2R293"/>